<dbReference type="InterPro" id="IPR000073">
    <property type="entry name" value="AB_hydrolase_1"/>
</dbReference>
<reference evidence="2 3" key="1">
    <citation type="submission" date="2011-05" db="EMBL/GenBank/DDBJ databases">
        <title>Complete sequence of chromosome of Frankia symbiont of Datisca glomerata.</title>
        <authorList>
            <consortium name="US DOE Joint Genome Institute"/>
            <person name="Lucas S."/>
            <person name="Han J."/>
            <person name="Lapidus A."/>
            <person name="Cheng J.-F."/>
            <person name="Goodwin L."/>
            <person name="Pitluck S."/>
            <person name="Peters L."/>
            <person name="Mikhailova N."/>
            <person name="Chertkov O."/>
            <person name="Teshima H."/>
            <person name="Han C."/>
            <person name="Tapia R."/>
            <person name="Land M."/>
            <person name="Hauser L."/>
            <person name="Kyrpides N."/>
            <person name="Ivanova N."/>
            <person name="Pagani I."/>
            <person name="Berry A."/>
            <person name="Pawlowski K."/>
            <person name="Persson T."/>
            <person name="Vanden Heuvel B."/>
            <person name="Benson D."/>
            <person name="Woyke T."/>
        </authorList>
    </citation>
    <scope>NUCLEOTIDE SEQUENCE [LARGE SCALE GENOMIC DNA]</scope>
    <source>
        <strain evidence="3">4085684</strain>
    </source>
</reference>
<evidence type="ECO:0000313" key="3">
    <source>
        <dbReference type="Proteomes" id="UP000001549"/>
    </source>
</evidence>
<dbReference type="PANTHER" id="PTHR43798:SF33">
    <property type="entry name" value="HYDROLASE, PUTATIVE (AFU_ORTHOLOGUE AFUA_2G14860)-RELATED"/>
    <property type="match status" value="1"/>
</dbReference>
<dbReference type="GO" id="GO:0016020">
    <property type="term" value="C:membrane"/>
    <property type="evidence" value="ECO:0007669"/>
    <property type="project" value="TreeGrafter"/>
</dbReference>
<dbReference type="Pfam" id="PF12697">
    <property type="entry name" value="Abhydrolase_6"/>
    <property type="match status" value="1"/>
</dbReference>
<sequence>MKAAEDPTAGRFRSDALRDRFLAAYEAAFTLWPTPWTEDDVETDFGTTHVHCYGPTEPAAAERDGVPVVLLHGANSNAVQWYPFVAALGARRPVIALGTLGDPGRSAARVPIHEPATSAAWLDQTLKGLGVDRAHLIGHSYGGWLALNQALHAADRLVSIVALDPGGLEKVGARFIWMMYLNGLAGLTPAPVRRRLAVRLDNPVLLVPELKKVLLTGAWAFRTRRPAPRPLTDSDLRSIHTPALVLIGARSPLLHPERARARVGLMLYGHAEILPGVGHGPGFEHGSDVDDRLLAFLDATQNDAAHR</sequence>
<organism evidence="2 3">
    <name type="scientific">Candidatus Protofrankia datiscae</name>
    <dbReference type="NCBI Taxonomy" id="2716812"/>
    <lineage>
        <taxon>Bacteria</taxon>
        <taxon>Bacillati</taxon>
        <taxon>Actinomycetota</taxon>
        <taxon>Actinomycetes</taxon>
        <taxon>Frankiales</taxon>
        <taxon>Frankiaceae</taxon>
        <taxon>Protofrankia</taxon>
    </lineage>
</organism>
<dbReference type="AlphaFoldDB" id="F8AZH1"/>
<keyword evidence="3" id="KW-1185">Reference proteome</keyword>
<evidence type="ECO:0000313" key="2">
    <source>
        <dbReference type="EMBL" id="AEH08646.1"/>
    </source>
</evidence>
<keyword evidence="2" id="KW-0378">Hydrolase</keyword>
<dbReference type="GO" id="GO:0016787">
    <property type="term" value="F:hydrolase activity"/>
    <property type="evidence" value="ECO:0007669"/>
    <property type="project" value="UniProtKB-KW"/>
</dbReference>
<dbReference type="eggNOG" id="COG0596">
    <property type="taxonomic scope" value="Bacteria"/>
</dbReference>
<dbReference type="PANTHER" id="PTHR43798">
    <property type="entry name" value="MONOACYLGLYCEROL LIPASE"/>
    <property type="match status" value="1"/>
</dbReference>
<dbReference type="Proteomes" id="UP000001549">
    <property type="component" value="Chromosome"/>
</dbReference>
<accession>F8AZH1</accession>
<dbReference type="EMBL" id="CP002801">
    <property type="protein sequence ID" value="AEH08646.1"/>
    <property type="molecule type" value="Genomic_DNA"/>
</dbReference>
<feature type="domain" description="AB hydrolase-1" evidence="1">
    <location>
        <begin position="68"/>
        <end position="287"/>
    </location>
</feature>
<dbReference type="SUPFAM" id="SSF53474">
    <property type="entry name" value="alpha/beta-Hydrolases"/>
    <property type="match status" value="1"/>
</dbReference>
<dbReference type="InterPro" id="IPR029058">
    <property type="entry name" value="AB_hydrolase_fold"/>
</dbReference>
<gene>
    <name evidence="2" type="ordered locus">FsymDg_1147</name>
</gene>
<protein>
    <submittedName>
        <fullName evidence="2">Alpha/beta hydrolase fold protein</fullName>
    </submittedName>
</protein>
<dbReference type="InterPro" id="IPR050266">
    <property type="entry name" value="AB_hydrolase_sf"/>
</dbReference>
<dbReference type="STRING" id="656024.FsymDg_1147"/>
<dbReference type="RefSeq" id="WP_013872624.1">
    <property type="nucleotide sequence ID" value="NC_015656.1"/>
</dbReference>
<dbReference type="HOGENOM" id="CLU_020336_27_3_11"/>
<dbReference type="Gene3D" id="3.40.50.1820">
    <property type="entry name" value="alpha/beta hydrolase"/>
    <property type="match status" value="1"/>
</dbReference>
<name>F8AZH1_9ACTN</name>
<proteinExistence type="predicted"/>
<dbReference type="KEGG" id="fsy:FsymDg_1147"/>
<evidence type="ECO:0000259" key="1">
    <source>
        <dbReference type="Pfam" id="PF12697"/>
    </source>
</evidence>